<evidence type="ECO:0000313" key="1">
    <source>
        <dbReference type="EMBL" id="MBO1362451.1"/>
    </source>
</evidence>
<comment type="caution">
    <text evidence="1">The sequence shown here is derived from an EMBL/GenBank/DDBJ whole genome shotgun (WGS) entry which is preliminary data.</text>
</comment>
<protein>
    <submittedName>
        <fullName evidence="1">Uncharacterized protein</fullName>
    </submittedName>
</protein>
<gene>
    <name evidence="1" type="ORF">JHU38_01405</name>
</gene>
<sequence>MMPYSGFPFIRPSDEWNVALSALTATRRKPKILLTVENNRPTLLIGAWDG</sequence>
<dbReference type="RefSeq" id="WP_158267310.1">
    <property type="nucleotide sequence ID" value="NZ_JAERMS010000002.1"/>
</dbReference>
<reference evidence="1 2" key="1">
    <citation type="submission" date="2021-01" db="EMBL/GenBank/DDBJ databases">
        <title>Prevotella A2931 sp. nov.</title>
        <authorList>
            <person name="Buhl M."/>
            <person name="Oberhettinger P."/>
        </authorList>
    </citation>
    <scope>NUCLEOTIDE SEQUENCE [LARGE SCALE GENOMIC DNA]</scope>
    <source>
        <strain evidence="1 2">A2931</strain>
    </source>
</reference>
<proteinExistence type="predicted"/>
<keyword evidence="2" id="KW-1185">Reference proteome</keyword>
<organism evidence="1 2">
    <name type="scientific">Prevotella illustrans</name>
    <dbReference type="NCBI Taxonomy" id="2800387"/>
    <lineage>
        <taxon>Bacteria</taxon>
        <taxon>Pseudomonadati</taxon>
        <taxon>Bacteroidota</taxon>
        <taxon>Bacteroidia</taxon>
        <taxon>Bacteroidales</taxon>
        <taxon>Prevotellaceae</taxon>
        <taxon>Prevotella</taxon>
    </lineage>
</organism>
<dbReference type="Proteomes" id="UP000664265">
    <property type="component" value="Unassembled WGS sequence"/>
</dbReference>
<dbReference type="EMBL" id="JAERMS010000002">
    <property type="protein sequence ID" value="MBO1362451.1"/>
    <property type="molecule type" value="Genomic_DNA"/>
</dbReference>
<name>A0ABS3M2T9_9BACT</name>
<accession>A0ABS3M2T9</accession>
<evidence type="ECO:0000313" key="2">
    <source>
        <dbReference type="Proteomes" id="UP000664265"/>
    </source>
</evidence>